<proteinExistence type="predicted"/>
<evidence type="ECO:0000313" key="1">
    <source>
        <dbReference type="EMBL" id="KAH0776317.1"/>
    </source>
</evidence>
<dbReference type="Proteomes" id="UP000826656">
    <property type="component" value="Unassembled WGS sequence"/>
</dbReference>
<name>A0ABQ7W6E0_SOLTU</name>
<gene>
    <name evidence="1" type="ORF">KY290_007728</name>
</gene>
<comment type="caution">
    <text evidence="1">The sequence shown here is derived from an EMBL/GenBank/DDBJ whole genome shotgun (WGS) entry which is preliminary data.</text>
</comment>
<sequence length="212" mass="25237">MVDENAFSVEHSNVQSNEQNIYENEYEDMLEGDEIKGGRIYNQDYWDMGDPTYECEHCGAYFWYEERIEKRYKDKASKFKGSSYTAKGIIIWIRRDILYIEEEMMADLQRDQAIRISYSDDDPIDVVINKPTIKESKFLSWFEANKEFPEARDLTYAEFPLKFVWKQQSKRWDKRKTSAFSIGRIFFVPLGSESYLSDADLKNCCLEKIEIF</sequence>
<reference evidence="1 2" key="1">
    <citation type="journal article" date="2021" name="bioRxiv">
        <title>Chromosome-scale and haplotype-resolved genome assembly of a tetraploid potato cultivar.</title>
        <authorList>
            <person name="Sun H."/>
            <person name="Jiao W.-B."/>
            <person name="Krause K."/>
            <person name="Campoy J.A."/>
            <person name="Goel M."/>
            <person name="Folz-Donahue K."/>
            <person name="Kukat C."/>
            <person name="Huettel B."/>
            <person name="Schneeberger K."/>
        </authorList>
    </citation>
    <scope>NUCLEOTIDE SEQUENCE [LARGE SCALE GENOMIC DNA]</scope>
    <source>
        <strain evidence="1">SolTubOtavaFocal</strain>
        <tissue evidence="1">Leaves</tissue>
    </source>
</reference>
<keyword evidence="2" id="KW-1185">Reference proteome</keyword>
<accession>A0ABQ7W6E0</accession>
<evidence type="ECO:0000313" key="2">
    <source>
        <dbReference type="Proteomes" id="UP000826656"/>
    </source>
</evidence>
<organism evidence="1 2">
    <name type="scientific">Solanum tuberosum</name>
    <name type="common">Potato</name>
    <dbReference type="NCBI Taxonomy" id="4113"/>
    <lineage>
        <taxon>Eukaryota</taxon>
        <taxon>Viridiplantae</taxon>
        <taxon>Streptophyta</taxon>
        <taxon>Embryophyta</taxon>
        <taxon>Tracheophyta</taxon>
        <taxon>Spermatophyta</taxon>
        <taxon>Magnoliopsida</taxon>
        <taxon>eudicotyledons</taxon>
        <taxon>Gunneridae</taxon>
        <taxon>Pentapetalae</taxon>
        <taxon>asterids</taxon>
        <taxon>lamiids</taxon>
        <taxon>Solanales</taxon>
        <taxon>Solanaceae</taxon>
        <taxon>Solanoideae</taxon>
        <taxon>Solaneae</taxon>
        <taxon>Solanum</taxon>
    </lineage>
</organism>
<dbReference type="EMBL" id="JAIVGD010000003">
    <property type="protein sequence ID" value="KAH0776317.1"/>
    <property type="molecule type" value="Genomic_DNA"/>
</dbReference>
<protein>
    <submittedName>
        <fullName evidence="1">Uncharacterized protein</fullName>
    </submittedName>
</protein>